<gene>
    <name evidence="2" type="ORF">OLC1_LOCUS941</name>
</gene>
<dbReference type="PANTHER" id="PTHR33127">
    <property type="entry name" value="TRANSMEMBRANE PROTEIN"/>
    <property type="match status" value="1"/>
</dbReference>
<evidence type="ECO:0000259" key="1">
    <source>
        <dbReference type="Pfam" id="PF03478"/>
    </source>
</evidence>
<feature type="domain" description="KIB1-4 beta-propeller" evidence="1">
    <location>
        <begin position="20"/>
        <end position="242"/>
    </location>
</feature>
<reference evidence="2" key="1">
    <citation type="submission" date="2023-03" db="EMBL/GenBank/DDBJ databases">
        <authorList>
            <person name="Julca I."/>
        </authorList>
    </citation>
    <scope>NUCLEOTIDE SEQUENCE</scope>
</reference>
<dbReference type="SUPFAM" id="SSF50965">
    <property type="entry name" value="Galactose oxidase, central domain"/>
    <property type="match status" value="1"/>
</dbReference>
<feature type="domain" description="KIB1-4 beta-propeller" evidence="1">
    <location>
        <begin position="442"/>
        <end position="651"/>
    </location>
</feature>
<sequence length="652" mass="75333">MRRRFETTISSAWNTTIEIWLSMVNRLILLHHSPRGSPRYLVWNPMSKESIWLPRLRPGLQVDFIEQALLSSSSSLVLIFMGEFPLILYCHVGDKEWSEFNYAQSIEAQTGTPLPQTYHLCGAVDFNGAIYATSSCYRDLVQINIDDNNNCETLLLMPEEDRARHLFNRFLQIFSRSYRTFLVSLGGHHLCLILMLPRYYDRYEEELSVSIFRFDFSTNSWQQKTSLNGGAVFLCHDYCLYSSQGGAPLDVVGSNGNKWSYIYFNLQNGQTLFSYRVEDEKLTSYSLCPPMAEDDWISHWIMPPAIPLDVHKLSTTFTYPSNHQQQQDAHDCSSVVFGGMAYFWRRSATTTKWRLLMKQHGSVTVIHDGGNSSLCDLSPEVLGLIAENLCFVDYMHFRLVNKLCASSTIRMRLNPFPPCLIYKDRNSHVYKILDSDLNQKLCVKIPHVLKDYMIRCSANGWLLLENDRDLFFFNPLRMQALRAGYAPMREHGVLNYTFIKKPSSSSDCSILALFNYGNGAGSYSTKYISDPIWRSFMVQGQGFEQFFNKGCNSPVVVDGFCYHLGVNGMLRRGQLTQDKKSIFHWEIFENLIYPNINSFRRNYLIECGGELVSVLVDDDKDDQGKRPWVRVFKLRDHKEWVETDTLEGYSLY</sequence>
<dbReference type="InterPro" id="IPR011043">
    <property type="entry name" value="Gal_Oxase/kelch_b-propeller"/>
</dbReference>
<name>A0AAV1C0X4_OLDCO</name>
<evidence type="ECO:0000313" key="2">
    <source>
        <dbReference type="EMBL" id="CAI9088344.1"/>
    </source>
</evidence>
<keyword evidence="3" id="KW-1185">Reference proteome</keyword>
<organism evidence="2 3">
    <name type="scientific">Oldenlandia corymbosa var. corymbosa</name>
    <dbReference type="NCBI Taxonomy" id="529605"/>
    <lineage>
        <taxon>Eukaryota</taxon>
        <taxon>Viridiplantae</taxon>
        <taxon>Streptophyta</taxon>
        <taxon>Embryophyta</taxon>
        <taxon>Tracheophyta</taxon>
        <taxon>Spermatophyta</taxon>
        <taxon>Magnoliopsida</taxon>
        <taxon>eudicotyledons</taxon>
        <taxon>Gunneridae</taxon>
        <taxon>Pentapetalae</taxon>
        <taxon>asterids</taxon>
        <taxon>lamiids</taxon>
        <taxon>Gentianales</taxon>
        <taxon>Rubiaceae</taxon>
        <taxon>Rubioideae</taxon>
        <taxon>Spermacoceae</taxon>
        <taxon>Hedyotis-Oldenlandia complex</taxon>
        <taxon>Oldenlandia</taxon>
    </lineage>
</organism>
<accession>A0AAV1C0X4</accession>
<dbReference type="PANTHER" id="PTHR33127:SF5">
    <property type="entry name" value="TRANSMEMBRANE PROTEIN"/>
    <property type="match status" value="1"/>
</dbReference>
<dbReference type="EMBL" id="OX459118">
    <property type="protein sequence ID" value="CAI9088344.1"/>
    <property type="molecule type" value="Genomic_DNA"/>
</dbReference>
<dbReference type="Pfam" id="PF03478">
    <property type="entry name" value="Beta-prop_KIB1-4"/>
    <property type="match status" value="2"/>
</dbReference>
<dbReference type="InterPro" id="IPR005174">
    <property type="entry name" value="KIB1-4_b-propeller"/>
</dbReference>
<dbReference type="Proteomes" id="UP001161247">
    <property type="component" value="Chromosome 1"/>
</dbReference>
<dbReference type="AlphaFoldDB" id="A0AAV1C0X4"/>
<proteinExistence type="predicted"/>
<evidence type="ECO:0000313" key="3">
    <source>
        <dbReference type="Proteomes" id="UP001161247"/>
    </source>
</evidence>
<protein>
    <submittedName>
        <fullName evidence="2">OLC1v1022649C1</fullName>
    </submittedName>
</protein>